<dbReference type="EMBL" id="BAABHF010000043">
    <property type="protein sequence ID" value="GAA4509113.1"/>
    <property type="molecule type" value="Genomic_DNA"/>
</dbReference>
<dbReference type="Pfam" id="PF19575">
    <property type="entry name" value="HTH_58"/>
    <property type="match status" value="1"/>
</dbReference>
<feature type="region of interest" description="Disordered" evidence="1">
    <location>
        <begin position="1"/>
        <end position="42"/>
    </location>
</feature>
<reference evidence="5" key="1">
    <citation type="journal article" date="2019" name="Int. J. Syst. Evol. Microbiol.">
        <title>The Global Catalogue of Microorganisms (GCM) 10K type strain sequencing project: providing services to taxonomists for standard genome sequencing and annotation.</title>
        <authorList>
            <consortium name="The Broad Institute Genomics Platform"/>
            <consortium name="The Broad Institute Genome Sequencing Center for Infectious Disease"/>
            <person name="Wu L."/>
            <person name="Ma J."/>
        </authorList>
    </citation>
    <scope>NUCLEOTIDE SEQUENCE [LARGE SCALE GENOMIC DNA]</scope>
    <source>
        <strain evidence="5">JCM 17933</strain>
    </source>
</reference>
<feature type="domain" description="Helix-turn-helix" evidence="3">
    <location>
        <begin position="99"/>
        <end position="146"/>
    </location>
</feature>
<evidence type="ECO:0000259" key="3">
    <source>
        <dbReference type="Pfam" id="PF19575"/>
    </source>
</evidence>
<dbReference type="InterPro" id="IPR045745">
    <property type="entry name" value="HTH_58_Actinobacteria-type"/>
</dbReference>
<feature type="domain" description="Helix-turn-helix" evidence="2">
    <location>
        <begin position="44"/>
        <end position="90"/>
    </location>
</feature>
<accession>A0ABP8QR09</accession>
<dbReference type="Gene3D" id="1.10.10.60">
    <property type="entry name" value="Homeodomain-like"/>
    <property type="match status" value="1"/>
</dbReference>
<feature type="compositionally biased region" description="Polar residues" evidence="1">
    <location>
        <begin position="27"/>
        <end position="38"/>
    </location>
</feature>
<dbReference type="Gene3D" id="1.10.1660.10">
    <property type="match status" value="1"/>
</dbReference>
<proteinExistence type="predicted"/>
<sequence length="153" mass="17547">MAAAMRRPQDRDSPLSPHTEKQDRHITMSSPNPLSQQRLNDEPLLRPREVAELFGVRTTTIARWAREGRLAPVFTPGGHRRYHPADIRKILHSEASNDHEVLVEDAVRLYEQGWSIRQVADRFECSYGAMRRLLMSQVRLRNRGGQMVDGPGL</sequence>
<comment type="caution">
    <text evidence="4">The sequence shown here is derived from an EMBL/GenBank/DDBJ whole genome shotgun (WGS) entry which is preliminary data.</text>
</comment>
<evidence type="ECO:0000256" key="1">
    <source>
        <dbReference type="SAM" id="MobiDB-lite"/>
    </source>
</evidence>
<keyword evidence="5" id="KW-1185">Reference proteome</keyword>
<evidence type="ECO:0000313" key="5">
    <source>
        <dbReference type="Proteomes" id="UP001500503"/>
    </source>
</evidence>
<evidence type="ECO:0008006" key="6">
    <source>
        <dbReference type="Google" id="ProtNLM"/>
    </source>
</evidence>
<dbReference type="SUPFAM" id="SSF46955">
    <property type="entry name" value="Putative DNA-binding domain"/>
    <property type="match status" value="1"/>
</dbReference>
<feature type="compositionally biased region" description="Basic and acidic residues" evidence="1">
    <location>
        <begin position="7"/>
        <end position="26"/>
    </location>
</feature>
<organism evidence="4 5">
    <name type="scientific">Actinoallomurus oryzae</name>
    <dbReference type="NCBI Taxonomy" id="502180"/>
    <lineage>
        <taxon>Bacteria</taxon>
        <taxon>Bacillati</taxon>
        <taxon>Actinomycetota</taxon>
        <taxon>Actinomycetes</taxon>
        <taxon>Streptosporangiales</taxon>
        <taxon>Thermomonosporaceae</taxon>
        <taxon>Actinoallomurus</taxon>
    </lineage>
</organism>
<dbReference type="InterPro" id="IPR041657">
    <property type="entry name" value="HTH_17"/>
</dbReference>
<evidence type="ECO:0000259" key="2">
    <source>
        <dbReference type="Pfam" id="PF12728"/>
    </source>
</evidence>
<evidence type="ECO:0000313" key="4">
    <source>
        <dbReference type="EMBL" id="GAA4509113.1"/>
    </source>
</evidence>
<dbReference type="Proteomes" id="UP001500503">
    <property type="component" value="Unassembled WGS sequence"/>
</dbReference>
<name>A0ABP8QR09_9ACTN</name>
<dbReference type="InterPro" id="IPR009061">
    <property type="entry name" value="DNA-bd_dom_put_sf"/>
</dbReference>
<dbReference type="Pfam" id="PF12728">
    <property type="entry name" value="HTH_17"/>
    <property type="match status" value="1"/>
</dbReference>
<protein>
    <recommendedName>
        <fullName evidence="6">Helix-turn-helix domain-containing protein</fullName>
    </recommendedName>
</protein>
<gene>
    <name evidence="4" type="ORF">GCM10023191_069840</name>
</gene>
<dbReference type="CDD" id="cd04762">
    <property type="entry name" value="HTH_MerR-trunc"/>
    <property type="match status" value="1"/>
</dbReference>